<proteinExistence type="predicted"/>
<evidence type="ECO:0000313" key="1">
    <source>
        <dbReference type="EMBL" id="WOV88378.1"/>
    </source>
</evidence>
<dbReference type="Proteomes" id="UP001303902">
    <property type="component" value="Chromosome"/>
</dbReference>
<organism evidence="1 2">
    <name type="scientific">Sporosarcina oncorhynchi</name>
    <dbReference type="NCBI Taxonomy" id="3056444"/>
    <lineage>
        <taxon>Bacteria</taxon>
        <taxon>Bacillati</taxon>
        <taxon>Bacillota</taxon>
        <taxon>Bacilli</taxon>
        <taxon>Bacillales</taxon>
        <taxon>Caryophanaceae</taxon>
        <taxon>Sporosarcina</taxon>
    </lineage>
</organism>
<evidence type="ECO:0008006" key="3">
    <source>
        <dbReference type="Google" id="ProtNLM"/>
    </source>
</evidence>
<dbReference type="RefSeq" id="WP_317969373.1">
    <property type="nucleotide sequence ID" value="NZ_CP129118.1"/>
</dbReference>
<keyword evidence="2" id="KW-1185">Reference proteome</keyword>
<dbReference type="EMBL" id="CP129118">
    <property type="protein sequence ID" value="WOV88378.1"/>
    <property type="molecule type" value="Genomic_DNA"/>
</dbReference>
<protein>
    <recommendedName>
        <fullName evidence="3">Intracellular proteinase inhibitor BsuPI domain-containing protein</fullName>
    </recommendedName>
</protein>
<reference evidence="1 2" key="1">
    <citation type="submission" date="2023-06" db="EMBL/GenBank/DDBJ databases">
        <title>Sporosarcina sp. nov., isolated from Korean tranditional fermented seafood 'Jeotgal'.</title>
        <authorList>
            <person name="Yang A.I."/>
            <person name="Shin N.-R."/>
        </authorList>
    </citation>
    <scope>NUCLEOTIDE SEQUENCE [LARGE SCALE GENOMIC DNA]</scope>
    <source>
        <strain evidence="1 2">T2O-4</strain>
    </source>
</reference>
<dbReference type="PROSITE" id="PS51257">
    <property type="entry name" value="PROKAR_LIPOPROTEIN"/>
    <property type="match status" value="1"/>
</dbReference>
<name>A0ABZ0L8U2_9BACL</name>
<accession>A0ABZ0L8U2</accession>
<evidence type="ECO:0000313" key="2">
    <source>
        <dbReference type="Proteomes" id="UP001303902"/>
    </source>
</evidence>
<sequence length="183" mass="20586">MKMYFLSSVIGLLIILTGCSSEDSSVTKKMDGIELTLAVNMQEVTSDDELVVTVTLKNHNDLPKKLYVPLPADMKEGISSVLIEKKDVSSFRLLDPLNSTDFKSIQGRSFYEYVVVELGANETISQSFTWDNELLIQESLEVVEADSGKYIVSAFVILDEIETEELYYEPEKQLISKLTIKVK</sequence>
<gene>
    <name evidence="1" type="ORF">QWT69_04435</name>
</gene>